<dbReference type="Pfam" id="PF14305">
    <property type="entry name" value="ATPgrasp_TupA"/>
    <property type="match status" value="1"/>
</dbReference>
<evidence type="ECO:0000313" key="2">
    <source>
        <dbReference type="Proteomes" id="UP000637074"/>
    </source>
</evidence>
<dbReference type="Proteomes" id="UP000637074">
    <property type="component" value="Unassembled WGS sequence"/>
</dbReference>
<dbReference type="InterPro" id="IPR029465">
    <property type="entry name" value="ATPgrasp_TupA"/>
</dbReference>
<reference evidence="1 2" key="1">
    <citation type="journal article" date="2022" name="Int. J. Syst. Evol. Microbiol.">
        <title>Neobacillus kokaensis sp. nov., isolated from soil.</title>
        <authorList>
            <person name="Yuki K."/>
            <person name="Matsubara H."/>
            <person name="Yamaguchi S."/>
        </authorList>
    </citation>
    <scope>NUCLEOTIDE SEQUENCE [LARGE SCALE GENOMIC DNA]</scope>
    <source>
        <strain evidence="1 2">LOB 377</strain>
    </source>
</reference>
<name>A0ABQ3N9U2_9BACI</name>
<gene>
    <name evidence="1" type="ORF">AM1BK_31080</name>
</gene>
<sequence>MKKRIRRTKRNFQTDKNKLLNKKFKKIHGYDLNLENPKTFSEKIQWVKYHGKLERFSKYVDKYEVRQYVKEKIGEQYLIPLISVFDNVDQIDWNMLPESFAMKANHASGWNIIVEDKTMVNQESAKNKMRKWLQSSYYKLFSEANYRNIKPRVVIEELIKDPSGDLKDYKFFCFHGEPKFIQVDGDRFTEHKRDLFDLDWNKLPLKLKFTNFKQSPLKPAALNEMIQLARQLSEGLPFVRVDLYYTNDRIYFGELTFTPGNGLERFSPRYYDELFGNCLDINRYI</sequence>
<dbReference type="GO" id="GO:0016740">
    <property type="term" value="F:transferase activity"/>
    <property type="evidence" value="ECO:0007669"/>
    <property type="project" value="UniProtKB-KW"/>
</dbReference>
<keyword evidence="2" id="KW-1185">Reference proteome</keyword>
<evidence type="ECO:0000313" key="1">
    <source>
        <dbReference type="EMBL" id="GHH99565.1"/>
    </source>
</evidence>
<comment type="caution">
    <text evidence="1">The sequence shown here is derived from an EMBL/GenBank/DDBJ whole genome shotgun (WGS) entry which is preliminary data.</text>
</comment>
<protein>
    <submittedName>
        <fullName evidence="1">Glycosyl transferase</fullName>
    </submittedName>
</protein>
<keyword evidence="1" id="KW-0808">Transferase</keyword>
<proteinExistence type="predicted"/>
<dbReference type="RefSeq" id="WP_191274343.1">
    <property type="nucleotide sequence ID" value="NZ_BNDS01000013.1"/>
</dbReference>
<dbReference type="EMBL" id="BNDS01000013">
    <property type="protein sequence ID" value="GHH99565.1"/>
    <property type="molecule type" value="Genomic_DNA"/>
</dbReference>
<accession>A0ABQ3N9U2</accession>
<organism evidence="1 2">
    <name type="scientific">Neobacillus kokaensis</name>
    <dbReference type="NCBI Taxonomy" id="2759023"/>
    <lineage>
        <taxon>Bacteria</taxon>
        <taxon>Bacillati</taxon>
        <taxon>Bacillota</taxon>
        <taxon>Bacilli</taxon>
        <taxon>Bacillales</taxon>
        <taxon>Bacillaceae</taxon>
        <taxon>Neobacillus</taxon>
    </lineage>
</organism>